<proteinExistence type="predicted"/>
<dbReference type="InterPro" id="IPR001296">
    <property type="entry name" value="Glyco_trans_1"/>
</dbReference>
<sequence>MRLAFITPEYPIASFKGNIGGIGTFTKNIAEQLVKNNCEVTVFVHSQSTENTFVENGVEIHLVQKKVVKGITWITNRRYFNNYVNKVIKQKNIQIIEAPEWTGFTAFMTFKCLLLIRLHGSDTYFCDLENRPVKAKNKFFEKRALLTADKIVGVSKFVAEKTQELFKLNKNIDVVHNAIDTALFTPNHQQMKPKSLLYFGTIVRKKGVLEIAKAFNNIVKQDPEVTLTFLGRDNKDVFTKQSTIDIIKCLLTEKALNNTTFINSVPYKQVITYLQKAEVIILPSFAEAFPMTWLEAMALEKKLITSNIGWAKELMIDNDTGYTVNPINTEDFTTKTLALLHNKEKALEMAKEARKRIINEFDMKEAVLKNIKLYSNLL</sequence>
<evidence type="ECO:0000259" key="1">
    <source>
        <dbReference type="Pfam" id="PF00534"/>
    </source>
</evidence>
<feature type="domain" description="Glycosyl transferase family 1" evidence="1">
    <location>
        <begin position="189"/>
        <end position="356"/>
    </location>
</feature>
<dbReference type="Proteomes" id="UP000745859">
    <property type="component" value="Unassembled WGS sequence"/>
</dbReference>
<feature type="domain" description="Glycosyltransferase subfamily 4-like N-terminal" evidence="2">
    <location>
        <begin position="19"/>
        <end position="182"/>
    </location>
</feature>
<dbReference type="Pfam" id="PF00534">
    <property type="entry name" value="Glycos_transf_1"/>
    <property type="match status" value="1"/>
</dbReference>
<dbReference type="InterPro" id="IPR028098">
    <property type="entry name" value="Glyco_trans_4-like_N"/>
</dbReference>
<dbReference type="Pfam" id="PF13439">
    <property type="entry name" value="Glyco_transf_4"/>
    <property type="match status" value="1"/>
</dbReference>
<dbReference type="PANTHER" id="PTHR45947">
    <property type="entry name" value="SULFOQUINOVOSYL TRANSFERASE SQD2"/>
    <property type="match status" value="1"/>
</dbReference>
<dbReference type="EMBL" id="JAASQL010000002">
    <property type="protein sequence ID" value="NIJ45438.1"/>
    <property type="molecule type" value="Genomic_DNA"/>
</dbReference>
<reference evidence="3 4" key="1">
    <citation type="submission" date="2020-03" db="EMBL/GenBank/DDBJ databases">
        <title>Genomic Encyclopedia of Type Strains, Phase IV (KMG-IV): sequencing the most valuable type-strain genomes for metagenomic binning, comparative biology and taxonomic classification.</title>
        <authorList>
            <person name="Goeker M."/>
        </authorList>
    </citation>
    <scope>NUCLEOTIDE SEQUENCE [LARGE SCALE GENOMIC DNA]</scope>
    <source>
        <strain evidence="3 4">DSM 101599</strain>
    </source>
</reference>
<dbReference type="Gene3D" id="3.40.50.2000">
    <property type="entry name" value="Glycogen Phosphorylase B"/>
    <property type="match status" value="2"/>
</dbReference>
<dbReference type="RefSeq" id="WP_167187479.1">
    <property type="nucleotide sequence ID" value="NZ_JAASQL010000002.1"/>
</dbReference>
<evidence type="ECO:0000313" key="3">
    <source>
        <dbReference type="EMBL" id="NIJ45438.1"/>
    </source>
</evidence>
<keyword evidence="4" id="KW-1185">Reference proteome</keyword>
<dbReference type="SUPFAM" id="SSF53756">
    <property type="entry name" value="UDP-Glycosyltransferase/glycogen phosphorylase"/>
    <property type="match status" value="1"/>
</dbReference>
<dbReference type="PANTHER" id="PTHR45947:SF3">
    <property type="entry name" value="SULFOQUINOVOSYL TRANSFERASE SQD2"/>
    <property type="match status" value="1"/>
</dbReference>
<dbReference type="CDD" id="cd03801">
    <property type="entry name" value="GT4_PimA-like"/>
    <property type="match status" value="1"/>
</dbReference>
<evidence type="ECO:0000259" key="2">
    <source>
        <dbReference type="Pfam" id="PF13439"/>
    </source>
</evidence>
<gene>
    <name evidence="3" type="ORF">FHR24_001906</name>
</gene>
<protein>
    <submittedName>
        <fullName evidence="3">Glycosyltransferase involved in cell wall biosynthesis</fullName>
    </submittedName>
</protein>
<accession>A0ABX0UAX6</accession>
<name>A0ABX0UAX6_9FLAO</name>
<comment type="caution">
    <text evidence="3">The sequence shown here is derived from an EMBL/GenBank/DDBJ whole genome shotgun (WGS) entry which is preliminary data.</text>
</comment>
<organism evidence="3 4">
    <name type="scientific">Wenyingzhuangia heitensis</name>
    <dbReference type="NCBI Taxonomy" id="1487859"/>
    <lineage>
        <taxon>Bacteria</taxon>
        <taxon>Pseudomonadati</taxon>
        <taxon>Bacteroidota</taxon>
        <taxon>Flavobacteriia</taxon>
        <taxon>Flavobacteriales</taxon>
        <taxon>Flavobacteriaceae</taxon>
        <taxon>Wenyingzhuangia</taxon>
    </lineage>
</organism>
<evidence type="ECO:0000313" key="4">
    <source>
        <dbReference type="Proteomes" id="UP000745859"/>
    </source>
</evidence>
<dbReference type="InterPro" id="IPR050194">
    <property type="entry name" value="Glycosyltransferase_grp1"/>
</dbReference>